<sequence>MKTTENSRKFLIVTSNFHILFDDLYAAKLRWPTLFDNVDSATEDWIVEQMITVNNLIMASFVLFYLVITDWLFILLHFRVRLCVPETTNFVAGLNIYASFTCEVVARDKSFFHQKISGEYKTIDRGFIYFWCRSLPSN</sequence>
<keyword evidence="2" id="KW-1185">Reference proteome</keyword>
<evidence type="ECO:0000313" key="1">
    <source>
        <dbReference type="EMBL" id="CAJ2633308.1"/>
    </source>
</evidence>
<protein>
    <submittedName>
        <fullName evidence="1">Uncharacterized protein</fullName>
    </submittedName>
</protein>
<organism evidence="1 2">
    <name type="scientific">Trifolium pratense</name>
    <name type="common">Red clover</name>
    <dbReference type="NCBI Taxonomy" id="57577"/>
    <lineage>
        <taxon>Eukaryota</taxon>
        <taxon>Viridiplantae</taxon>
        <taxon>Streptophyta</taxon>
        <taxon>Embryophyta</taxon>
        <taxon>Tracheophyta</taxon>
        <taxon>Spermatophyta</taxon>
        <taxon>Magnoliopsida</taxon>
        <taxon>eudicotyledons</taxon>
        <taxon>Gunneridae</taxon>
        <taxon>Pentapetalae</taxon>
        <taxon>rosids</taxon>
        <taxon>fabids</taxon>
        <taxon>Fabales</taxon>
        <taxon>Fabaceae</taxon>
        <taxon>Papilionoideae</taxon>
        <taxon>50 kb inversion clade</taxon>
        <taxon>NPAAA clade</taxon>
        <taxon>Hologalegina</taxon>
        <taxon>IRL clade</taxon>
        <taxon>Trifolieae</taxon>
        <taxon>Trifolium</taxon>
    </lineage>
</organism>
<dbReference type="EMBL" id="CASHSV030000001">
    <property type="protein sequence ID" value="CAJ2633308.1"/>
    <property type="molecule type" value="Genomic_DNA"/>
</dbReference>
<proteinExistence type="predicted"/>
<evidence type="ECO:0000313" key="2">
    <source>
        <dbReference type="Proteomes" id="UP001177021"/>
    </source>
</evidence>
<name>A0ACB0INL8_TRIPR</name>
<dbReference type="Proteomes" id="UP001177021">
    <property type="component" value="Unassembled WGS sequence"/>
</dbReference>
<accession>A0ACB0INL8</accession>
<comment type="caution">
    <text evidence="1">The sequence shown here is derived from an EMBL/GenBank/DDBJ whole genome shotgun (WGS) entry which is preliminary data.</text>
</comment>
<gene>
    <name evidence="1" type="ORF">MILVUS5_LOCUS4442</name>
</gene>
<reference evidence="1" key="1">
    <citation type="submission" date="2023-10" db="EMBL/GenBank/DDBJ databases">
        <authorList>
            <person name="Rodriguez Cubillos JULIANA M."/>
            <person name="De Vega J."/>
        </authorList>
    </citation>
    <scope>NUCLEOTIDE SEQUENCE</scope>
</reference>